<dbReference type="PANTHER" id="PTHR10569">
    <property type="entry name" value="GLYCOGEN DEBRANCHING ENZYME"/>
    <property type="match status" value="1"/>
</dbReference>
<name>A0A507EB49_9FUNG</name>
<feature type="region of interest" description="Disordered" evidence="1">
    <location>
        <begin position="832"/>
        <end position="851"/>
    </location>
</feature>
<dbReference type="InterPro" id="IPR032790">
    <property type="entry name" value="GDE_C"/>
</dbReference>
<evidence type="ECO:0000313" key="7">
    <source>
        <dbReference type="Proteomes" id="UP000318582"/>
    </source>
</evidence>
<evidence type="ECO:0000313" key="6">
    <source>
        <dbReference type="EMBL" id="TPX61054.1"/>
    </source>
</evidence>
<evidence type="ECO:0008006" key="8">
    <source>
        <dbReference type="Google" id="ProtNLM"/>
    </source>
</evidence>
<dbReference type="GO" id="GO:0005980">
    <property type="term" value="P:glycogen catabolic process"/>
    <property type="evidence" value="ECO:0007669"/>
    <property type="project" value="InterPro"/>
</dbReference>
<dbReference type="Pfam" id="PF06202">
    <property type="entry name" value="GDE_C"/>
    <property type="match status" value="1"/>
</dbReference>
<dbReference type="InterPro" id="IPR008928">
    <property type="entry name" value="6-hairpin_glycosidase_sf"/>
</dbReference>
<organism evidence="6 7">
    <name type="scientific">Powellomyces hirtus</name>
    <dbReference type="NCBI Taxonomy" id="109895"/>
    <lineage>
        <taxon>Eukaryota</taxon>
        <taxon>Fungi</taxon>
        <taxon>Fungi incertae sedis</taxon>
        <taxon>Chytridiomycota</taxon>
        <taxon>Chytridiomycota incertae sedis</taxon>
        <taxon>Chytridiomycetes</taxon>
        <taxon>Spizellomycetales</taxon>
        <taxon>Powellomycetaceae</taxon>
        <taxon>Powellomyces</taxon>
    </lineage>
</organism>
<dbReference type="InterPro" id="IPR032792">
    <property type="entry name" value="AGL_glucanoTrfase"/>
</dbReference>
<dbReference type="InterPro" id="IPR029436">
    <property type="entry name" value="AGL_euk_N"/>
</dbReference>
<sequence length="1682" mass="187840">MTITFVIRLGDDGIPDGRKKYLRLPPPVDGNPFKVRFVITAGSLAANRPVLYTNYPVEGQPFRRTAFQPVHFQLDRLSEPCADIPIRLPGVYEYLVEYSSLEEDRRVRSNGSGSFVVDPRLSIPETAKQNASSKGAGQVPLPLNGISILTVIPKWMPTLSGWLPYFATFSRTGYNIVHFAPLNTRGSSNSPYSIFDQMSLSDDLFDGRLSESEKEVALKETLDQIRRECAMLSVTDIVWNHTACNSVWLQEHPEAGYNLKTAPHLRSAFEIEEALLHFSETWNKPIETEKQLEEALHSVKTEVLPKVKLWEFYIVDVIRALDEMRIALCTEEAEIGAPSPRNLSGFSLKELGEALRADALLDRQDGKRHTKGIDFAVAQQFMRELWRDEELTDIDQKLFRYEQILNEINLIYYQEHDADLAVLIENISSRAKYLRLEPHGPRLGALTRWNPLVDLYFTRLPRNDVTKNRHPDELSLANNGWIWNADPLVNFAAAGSKAYLRREVIAWGDCVKLRYGDAPEDSPWLWSHQVAYTKKMAKLFNGLRIDNCHSTPIHVAAALLDAAREVNPDLYVFAELFSGSEEKDIMFVSKLGINSLIREAMNAWDPKELSRLVHRHGGQPVGSLTLPLETFPLERLDSTALQPVTDEEGGNRDLLVQLTGSSPHALFMDCTHDNEMPHQKRTAVDTLPNAAIVAMTDCAVGSVFGYDEIVPQLLDLVNETRKYSLPRFENGINGAKAILYDIHLKMAREGFSEIYVHQEHDFLSIHRIHPITHDGYLLIARSAFKAEHGAEVHSPITLQNQVIELLASATLSVNASSVNRGGVSKVVNADSGTSIPPVSPTAQPQLSTPGALSEGHITGLPCKLALSTSESKQTHVHTELLGMDGDFQTIIMIDGKLFVPGSVDIYRTSVSEIPKSIHKPPAPKAKDGSPVAGCGTDLYPSLWRSLGIDGGCGGIEMMVQLGHDVLGSGKLWYTDGTIKWPPGLHEAVVELSVTDINVALYRCGSEEQDTTGDSAYDVPDYGKLSYCGLQGFVSALQPVARTNDLGHAIFCNLRSGSWIPDYIFVHLDRHIPAYPSLSKLRDWLAERLALVKRISPSFLPKYFTIVIFSAYQALCYRALTMTESQQAIQIKARHTSLESFSNACLLMTFQLYGRVKSTGLVPAAYPLAPLVARESPDGKGRERLPALAAGLPHFATQYMRCWGRDIFISLRGSFIQTGHYDAARAHLIAFGSTLRHGLIPNLLDQGISPRYNARDAAWWWIYGVGEYCRASPEGYAFLGVEVARRFTPRKRYRNPDYLAVADEDDDGQGDTYCAHDDQATAFQYKNTIAQICHELMERHAHGIKFREWNAGPNLDHAMRSEGFDVQTGVDWDKGGIVMGGNRWNCGTWMDKMGDSEKAKTKGVPATPRDGAAVEICGLTKYALTWIVDDILGKGLGTKWWKWDSVAIKDSAGKPKKIMYKEWNSMLQKSFEEYFFIPTDASKDRTESYNDPKLINRRGIYKDTVAASLDFMSFQLRPNFCMAMVVAPEMFNSDHARYALTIVKDALVGPLGIKTLDPKDWAYRGVYDNANDGTDSAIAHGFNYHQGPEWVYPLGFFLRAYLYFFTKAPGHDKTKVADVYLYIQRVLLRHKEHILNGAESPYAGLPELTNENGAFCNGSCPTQAWSGAVMVELIADLIEGADI</sequence>
<evidence type="ECO:0000259" key="4">
    <source>
        <dbReference type="Pfam" id="PF14701"/>
    </source>
</evidence>
<feature type="compositionally biased region" description="Polar residues" evidence="1">
    <location>
        <begin position="832"/>
        <end position="850"/>
    </location>
</feature>
<dbReference type="FunFam" id="3.20.20.80:FF:000242">
    <property type="entry name" value="Glycogen debranching enzyme Gdb1, putative"/>
    <property type="match status" value="1"/>
</dbReference>
<dbReference type="SUPFAM" id="SSF51445">
    <property type="entry name" value="(Trans)glycosidases"/>
    <property type="match status" value="1"/>
</dbReference>
<accession>A0A507EB49</accession>
<feature type="domain" description="Eukaryotic glycogen debranching enzyme N-terminal" evidence="3">
    <location>
        <begin position="35"/>
        <end position="123"/>
    </location>
</feature>
<dbReference type="InterPro" id="IPR032788">
    <property type="entry name" value="AGL_central"/>
</dbReference>
<dbReference type="Proteomes" id="UP000318582">
    <property type="component" value="Unassembled WGS sequence"/>
</dbReference>
<gene>
    <name evidence="6" type="ORF">PhCBS80983_g01400</name>
</gene>
<dbReference type="EMBL" id="QEAQ01000010">
    <property type="protein sequence ID" value="TPX61054.1"/>
    <property type="molecule type" value="Genomic_DNA"/>
</dbReference>
<proteinExistence type="predicted"/>
<dbReference type="Pfam" id="PF14699">
    <property type="entry name" value="hGDE_N"/>
    <property type="match status" value="1"/>
</dbReference>
<dbReference type="Pfam" id="PF14702">
    <property type="entry name" value="hGDE_central"/>
    <property type="match status" value="1"/>
</dbReference>
<reference evidence="6 7" key="1">
    <citation type="journal article" date="2019" name="Sci. Rep.">
        <title>Comparative genomics of chytrid fungi reveal insights into the obligate biotrophic and pathogenic lifestyle of Synchytrium endobioticum.</title>
        <authorList>
            <person name="van de Vossenberg B.T.L.H."/>
            <person name="Warris S."/>
            <person name="Nguyen H.D.T."/>
            <person name="van Gent-Pelzer M.P.E."/>
            <person name="Joly D.L."/>
            <person name="van de Geest H.C."/>
            <person name="Bonants P.J.M."/>
            <person name="Smith D.S."/>
            <person name="Levesque C.A."/>
            <person name="van der Lee T.A.J."/>
        </authorList>
    </citation>
    <scope>NUCLEOTIDE SEQUENCE [LARGE SCALE GENOMIC DNA]</scope>
    <source>
        <strain evidence="6 7">CBS 809.83</strain>
    </source>
</reference>
<dbReference type="Gene3D" id="3.20.20.80">
    <property type="entry name" value="Glycosidases"/>
    <property type="match status" value="2"/>
</dbReference>
<evidence type="ECO:0000259" key="3">
    <source>
        <dbReference type="Pfam" id="PF14699"/>
    </source>
</evidence>
<dbReference type="InterPro" id="IPR010401">
    <property type="entry name" value="AGL/Gdb1"/>
</dbReference>
<comment type="caution">
    <text evidence="6">The sequence shown here is derived from an EMBL/GenBank/DDBJ whole genome shotgun (WGS) entry which is preliminary data.</text>
</comment>
<dbReference type="STRING" id="109895.A0A507EB49"/>
<feature type="domain" description="Glycogen debranching enzyme C-terminal" evidence="2">
    <location>
        <begin position="1182"/>
        <end position="1670"/>
    </location>
</feature>
<dbReference type="PANTHER" id="PTHR10569:SF2">
    <property type="entry name" value="GLYCOGEN DEBRANCHING ENZYME"/>
    <property type="match status" value="1"/>
</dbReference>
<protein>
    <recommendedName>
        <fullName evidence="8">Glycogen debranching enzyme</fullName>
    </recommendedName>
</protein>
<dbReference type="GO" id="GO:0004135">
    <property type="term" value="F:amylo-alpha-1,6-glucosidase activity"/>
    <property type="evidence" value="ECO:0007669"/>
    <property type="project" value="InterPro"/>
</dbReference>
<dbReference type="CDD" id="cd11327">
    <property type="entry name" value="AmyAc_Glg_debranch_2"/>
    <property type="match status" value="1"/>
</dbReference>
<dbReference type="InterPro" id="IPR017853">
    <property type="entry name" value="GH"/>
</dbReference>
<keyword evidence="7" id="KW-1185">Reference proteome</keyword>
<dbReference type="SUPFAM" id="SSF48208">
    <property type="entry name" value="Six-hairpin glycosidases"/>
    <property type="match status" value="1"/>
</dbReference>
<feature type="domain" description="Glycogen debranching enzyme glucanotransferase" evidence="4">
    <location>
        <begin position="141"/>
        <end position="571"/>
    </location>
</feature>
<evidence type="ECO:0000259" key="5">
    <source>
        <dbReference type="Pfam" id="PF14702"/>
    </source>
</evidence>
<dbReference type="Pfam" id="PF14701">
    <property type="entry name" value="hDGE_amylase"/>
    <property type="match status" value="1"/>
</dbReference>
<evidence type="ECO:0000256" key="1">
    <source>
        <dbReference type="SAM" id="MobiDB-lite"/>
    </source>
</evidence>
<evidence type="ECO:0000259" key="2">
    <source>
        <dbReference type="Pfam" id="PF06202"/>
    </source>
</evidence>
<dbReference type="GO" id="GO:0004134">
    <property type="term" value="F:4-alpha-glucanotransferase activity"/>
    <property type="evidence" value="ECO:0007669"/>
    <property type="project" value="InterPro"/>
</dbReference>
<feature type="domain" description="Glycogen debranching enzyme central" evidence="5">
    <location>
        <begin position="731"/>
        <end position="1067"/>
    </location>
</feature>